<protein>
    <recommendedName>
        <fullName evidence="3">At1g61320/AtMIF1 LRR domain-containing protein</fullName>
    </recommendedName>
</protein>
<name>A0A3L6SAS9_PANMI</name>
<organism evidence="4 5">
    <name type="scientific">Panicum miliaceum</name>
    <name type="common">Proso millet</name>
    <name type="synonym">Broomcorn millet</name>
    <dbReference type="NCBI Taxonomy" id="4540"/>
    <lineage>
        <taxon>Eukaryota</taxon>
        <taxon>Viridiplantae</taxon>
        <taxon>Streptophyta</taxon>
        <taxon>Embryophyta</taxon>
        <taxon>Tracheophyta</taxon>
        <taxon>Spermatophyta</taxon>
        <taxon>Magnoliopsida</taxon>
        <taxon>Liliopsida</taxon>
        <taxon>Poales</taxon>
        <taxon>Poaceae</taxon>
        <taxon>PACMAD clade</taxon>
        <taxon>Panicoideae</taxon>
        <taxon>Panicodae</taxon>
        <taxon>Paniceae</taxon>
        <taxon>Panicinae</taxon>
        <taxon>Panicum</taxon>
        <taxon>Panicum sect. Panicum</taxon>
    </lineage>
</organism>
<dbReference type="PANTHER" id="PTHR34145:SF61">
    <property type="entry name" value="OS07G0161500 PROTEIN"/>
    <property type="match status" value="1"/>
</dbReference>
<accession>A0A3L6SAS9</accession>
<dbReference type="OrthoDB" id="778457at2759"/>
<feature type="transmembrane region" description="Helical" evidence="2">
    <location>
        <begin position="824"/>
        <end position="843"/>
    </location>
</feature>
<dbReference type="SUPFAM" id="SSF52047">
    <property type="entry name" value="RNI-like"/>
    <property type="match status" value="1"/>
</dbReference>
<dbReference type="InterPro" id="IPR053772">
    <property type="entry name" value="At1g61320/At1g61330-like"/>
</dbReference>
<evidence type="ECO:0000256" key="2">
    <source>
        <dbReference type="SAM" id="Phobius"/>
    </source>
</evidence>
<keyword evidence="2" id="KW-0472">Membrane</keyword>
<comment type="caution">
    <text evidence="4">The sequence shown here is derived from an EMBL/GenBank/DDBJ whole genome shotgun (WGS) entry which is preliminary data.</text>
</comment>
<reference evidence="5" key="1">
    <citation type="journal article" date="2019" name="Nat. Commun.">
        <title>The genome of broomcorn millet.</title>
        <authorList>
            <person name="Zou C."/>
            <person name="Miki D."/>
            <person name="Li D."/>
            <person name="Tang Q."/>
            <person name="Xiao L."/>
            <person name="Rajput S."/>
            <person name="Deng P."/>
            <person name="Jia W."/>
            <person name="Huang R."/>
            <person name="Zhang M."/>
            <person name="Sun Y."/>
            <person name="Hu J."/>
            <person name="Fu X."/>
            <person name="Schnable P.S."/>
            <person name="Li F."/>
            <person name="Zhang H."/>
            <person name="Feng B."/>
            <person name="Zhu X."/>
            <person name="Liu R."/>
            <person name="Schnable J.C."/>
            <person name="Zhu J.-K."/>
            <person name="Zhang H."/>
        </authorList>
    </citation>
    <scope>NUCLEOTIDE SEQUENCE [LARGE SCALE GENOMIC DNA]</scope>
</reference>
<feature type="compositionally biased region" description="Basic and acidic residues" evidence="1">
    <location>
        <begin position="59"/>
        <end position="70"/>
    </location>
</feature>
<feature type="domain" description="At1g61320/AtMIF1 LRR" evidence="3">
    <location>
        <begin position="237"/>
        <end position="583"/>
    </location>
</feature>
<evidence type="ECO:0000313" key="5">
    <source>
        <dbReference type="Proteomes" id="UP000275267"/>
    </source>
</evidence>
<feature type="region of interest" description="Disordered" evidence="1">
    <location>
        <begin position="37"/>
        <end position="70"/>
    </location>
</feature>
<dbReference type="EMBL" id="PQIB02000005">
    <property type="protein sequence ID" value="RLN18127.1"/>
    <property type="molecule type" value="Genomic_DNA"/>
</dbReference>
<dbReference type="AlphaFoldDB" id="A0A3L6SAS9"/>
<dbReference type="InterPro" id="IPR055357">
    <property type="entry name" value="LRR_At1g61320_AtMIF1"/>
</dbReference>
<dbReference type="Pfam" id="PF23622">
    <property type="entry name" value="LRR_At1g61320_AtMIF1"/>
    <property type="match status" value="1"/>
</dbReference>
<gene>
    <name evidence="4" type="ORF">C2845_PM02G43170</name>
</gene>
<dbReference type="Gene3D" id="3.80.10.10">
    <property type="entry name" value="Ribonuclease Inhibitor"/>
    <property type="match status" value="1"/>
</dbReference>
<dbReference type="Proteomes" id="UP000275267">
    <property type="component" value="Unassembled WGS sequence"/>
</dbReference>
<evidence type="ECO:0000313" key="4">
    <source>
        <dbReference type="EMBL" id="RLN18127.1"/>
    </source>
</evidence>
<sequence>MSSRPRPVSLPLHRCPIDPRRPTFPLPITASPTRRRRRATLWPPDLRARRRQRGASGLPRRESRLPPPRRESAALPRFCESLLFPCLLALLLLRTVLDPDPDAAALLPLRFRHDGTFKILQVSRSLSSAQALTLRSLVSMSMLIDLTRCWLLLLLLGGGHALRERRRNMLPTWRRTQHAINDAIRTSVLSRKFKHVWCSHSNLTFDKGTMRKTYFRPSSGYYGVLRDKEFIAKVDTVLHQHNGTGVEHMEIKFGLHSKHADHIDRWVNFAIASKTKEFVIDLSGQAKSLFFTELARRRQIVREEPYNLPSQLFSPNNGSHLRRLELSTVSLQLPSDFKGFLNLKSLALVDVRITDEDVQYMLSKCNLLEFFEIAYCRIVTRIRMLQPLDHLKHLVVDICPKLQKIELNCSPTTLKYTGAMVPLIFASTSRLTNISVVLLTYQSALSYIVTGLPSTSPKLKALTLLCYEREKTIVPEGPFRFTYLRNLRLELILCNYENRKTDVLDYAYLLKIAPFMETLELPMWMNCRHRPYSKEDGELRVGLPQQHSHLKSVHISGFFGHKDQVELALHILRSSIALEKMEITPKLEISNYLAGQDCLYEELHYVDGHRVATELVRKADHRNVINVVRVPPPSWKPSKTSMEARGPVIARSRCDTDVADVAFVDSLAHHVVEKKSRKEKNNPALAINATLHLLVFWLLDYAGISVMIVTPFVPPAVYHAFLCHPVARAACLSGITVLVALVVGAVLSPCVLLPAVLLRTRGCSRRFTRCGSTGSTPRAIPGAGARGRHGTRLRRGRLGLRQPRAGEVAPRGVRRRGPQPLSHVLVLIGTATLYVAVAVLIHWREKVADASVSPRRRRACLLRRARGVIDLPIHRQREFPCNVAVFKWTNGVVAVLPP</sequence>
<keyword evidence="2" id="KW-1133">Transmembrane helix</keyword>
<dbReference type="STRING" id="4540.A0A3L6SAS9"/>
<proteinExistence type="predicted"/>
<evidence type="ECO:0000256" key="1">
    <source>
        <dbReference type="SAM" id="MobiDB-lite"/>
    </source>
</evidence>
<evidence type="ECO:0000259" key="3">
    <source>
        <dbReference type="Pfam" id="PF23622"/>
    </source>
</evidence>
<dbReference type="PANTHER" id="PTHR34145">
    <property type="entry name" value="OS02G0105600 PROTEIN"/>
    <property type="match status" value="1"/>
</dbReference>
<dbReference type="InterPro" id="IPR032675">
    <property type="entry name" value="LRR_dom_sf"/>
</dbReference>
<feature type="transmembrane region" description="Helical" evidence="2">
    <location>
        <begin position="732"/>
        <end position="758"/>
    </location>
</feature>
<keyword evidence="5" id="KW-1185">Reference proteome</keyword>
<keyword evidence="2" id="KW-0812">Transmembrane</keyword>